<dbReference type="PROSITE" id="PS50835">
    <property type="entry name" value="IG_LIKE"/>
    <property type="match status" value="1"/>
</dbReference>
<comment type="caution">
    <text evidence="3">The sequence shown here is derived from an EMBL/GenBank/DDBJ whole genome shotgun (WGS) entry which is preliminary data.</text>
</comment>
<feature type="non-terminal residue" evidence="3">
    <location>
        <position position="119"/>
    </location>
</feature>
<sequence length="119" mass="13306">MAVLGKDIRFSCLAASSSSSSMTFVWKKDNEILHNAEMENFANIREKDGDVMVYTTILHLRNVTFEHEGQYQCIITNHFGSTYSNKAGLVVNVLPSFIKTPRDNTIRTGTTARLECAAD</sequence>
<dbReference type="SUPFAM" id="SSF48726">
    <property type="entry name" value="Immunoglobulin"/>
    <property type="match status" value="1"/>
</dbReference>
<dbReference type="CDD" id="cd00096">
    <property type="entry name" value="Ig"/>
    <property type="match status" value="1"/>
</dbReference>
<feature type="domain" description="Ig-like" evidence="2">
    <location>
        <begin position="1"/>
        <end position="90"/>
    </location>
</feature>
<dbReference type="Proteomes" id="UP001162483">
    <property type="component" value="Unassembled WGS sequence"/>
</dbReference>
<dbReference type="InterPro" id="IPR003599">
    <property type="entry name" value="Ig_sub"/>
</dbReference>
<keyword evidence="4" id="KW-1185">Reference proteome</keyword>
<dbReference type="SMART" id="SM00409">
    <property type="entry name" value="IG"/>
    <property type="match status" value="1"/>
</dbReference>
<dbReference type="EMBL" id="CATNWA010016669">
    <property type="protein sequence ID" value="CAI9594434.1"/>
    <property type="molecule type" value="Genomic_DNA"/>
</dbReference>
<reference evidence="3" key="1">
    <citation type="submission" date="2023-05" db="EMBL/GenBank/DDBJ databases">
        <authorList>
            <person name="Stuckert A."/>
        </authorList>
    </citation>
    <scope>NUCLEOTIDE SEQUENCE</scope>
</reference>
<protein>
    <recommendedName>
        <fullName evidence="2">Ig-like domain-containing protein</fullName>
    </recommendedName>
</protein>
<name>A0ABN9FBN3_9NEOB</name>
<dbReference type="InterPro" id="IPR007110">
    <property type="entry name" value="Ig-like_dom"/>
</dbReference>
<organism evidence="3 4">
    <name type="scientific">Staurois parvus</name>
    <dbReference type="NCBI Taxonomy" id="386267"/>
    <lineage>
        <taxon>Eukaryota</taxon>
        <taxon>Metazoa</taxon>
        <taxon>Chordata</taxon>
        <taxon>Craniata</taxon>
        <taxon>Vertebrata</taxon>
        <taxon>Euteleostomi</taxon>
        <taxon>Amphibia</taxon>
        <taxon>Batrachia</taxon>
        <taxon>Anura</taxon>
        <taxon>Neobatrachia</taxon>
        <taxon>Ranoidea</taxon>
        <taxon>Ranidae</taxon>
        <taxon>Staurois</taxon>
    </lineage>
</organism>
<dbReference type="InterPro" id="IPR013783">
    <property type="entry name" value="Ig-like_fold"/>
</dbReference>
<keyword evidence="1" id="KW-0393">Immunoglobulin domain</keyword>
<dbReference type="SMART" id="SM00408">
    <property type="entry name" value="IGc2"/>
    <property type="match status" value="1"/>
</dbReference>
<dbReference type="Gene3D" id="2.60.40.10">
    <property type="entry name" value="Immunoglobulins"/>
    <property type="match status" value="1"/>
</dbReference>
<evidence type="ECO:0000313" key="4">
    <source>
        <dbReference type="Proteomes" id="UP001162483"/>
    </source>
</evidence>
<proteinExistence type="predicted"/>
<evidence type="ECO:0000256" key="1">
    <source>
        <dbReference type="ARBA" id="ARBA00023319"/>
    </source>
</evidence>
<gene>
    <name evidence="3" type="ORF">SPARVUS_LOCUS11727582</name>
</gene>
<dbReference type="PANTHER" id="PTHR10075">
    <property type="entry name" value="BASIGIN RELATED"/>
    <property type="match status" value="1"/>
</dbReference>
<evidence type="ECO:0000259" key="2">
    <source>
        <dbReference type="PROSITE" id="PS50835"/>
    </source>
</evidence>
<accession>A0ABN9FBN3</accession>
<dbReference type="Pfam" id="PF13927">
    <property type="entry name" value="Ig_3"/>
    <property type="match status" value="1"/>
</dbReference>
<dbReference type="InterPro" id="IPR036179">
    <property type="entry name" value="Ig-like_dom_sf"/>
</dbReference>
<dbReference type="InterPro" id="IPR003598">
    <property type="entry name" value="Ig_sub2"/>
</dbReference>
<dbReference type="PANTHER" id="PTHR10075:SF14">
    <property type="entry name" value="CELL ADHESION MOLECULE DSCAM2-RELATED"/>
    <property type="match status" value="1"/>
</dbReference>
<evidence type="ECO:0000313" key="3">
    <source>
        <dbReference type="EMBL" id="CAI9594434.1"/>
    </source>
</evidence>